<dbReference type="SUPFAM" id="SSF55103">
    <property type="entry name" value="FAD-linked oxidases, C-terminal domain"/>
    <property type="match status" value="1"/>
</dbReference>
<proteinExistence type="inferred from homology"/>
<dbReference type="Pfam" id="PF01565">
    <property type="entry name" value="FAD_binding_4"/>
    <property type="match status" value="1"/>
</dbReference>
<dbReference type="InterPro" id="IPR016164">
    <property type="entry name" value="FAD-linked_Oxase-like_C"/>
</dbReference>
<dbReference type="InterPro" id="IPR025650">
    <property type="entry name" value="Alkyl-DHAP_Synthase"/>
</dbReference>
<dbReference type="InterPro" id="IPR006094">
    <property type="entry name" value="Oxid_FAD_bind_N"/>
</dbReference>
<dbReference type="Gene3D" id="3.30.300.330">
    <property type="match status" value="1"/>
</dbReference>
<dbReference type="Gene3D" id="3.30.465.10">
    <property type="match status" value="1"/>
</dbReference>
<evidence type="ECO:0000256" key="1">
    <source>
        <dbReference type="ARBA" id="ARBA00008000"/>
    </source>
</evidence>
<dbReference type="InterPro" id="IPR016171">
    <property type="entry name" value="Vanillyl_alc_oxidase_C-sub2"/>
</dbReference>
<evidence type="ECO:0000313" key="5">
    <source>
        <dbReference type="EMBL" id="UVW34407.1"/>
    </source>
</evidence>
<reference evidence="5" key="1">
    <citation type="submission" date="2022-08" db="EMBL/GenBank/DDBJ databases">
        <title>Catabolic pathway analysis in culturable SAR92 clade bacteria reveals their overlooked roles in DMSP degradation in coastal seas.</title>
        <authorList>
            <person name="He X."/>
            <person name="Zhang X."/>
            <person name="Zhang Y."/>
        </authorList>
    </citation>
    <scope>NUCLEOTIDE SEQUENCE</scope>
    <source>
        <strain evidence="5">H455</strain>
    </source>
</reference>
<dbReference type="InterPro" id="IPR016166">
    <property type="entry name" value="FAD-bd_PCMH"/>
</dbReference>
<evidence type="ECO:0000256" key="2">
    <source>
        <dbReference type="ARBA" id="ARBA00022630"/>
    </source>
</evidence>
<protein>
    <submittedName>
        <fullName evidence="5">FAD-binding oxidoreductase</fullName>
    </submittedName>
</protein>
<dbReference type="InterPro" id="IPR004113">
    <property type="entry name" value="FAD-bd_oxidored_4_C"/>
</dbReference>
<dbReference type="SUPFAM" id="SSF56176">
    <property type="entry name" value="FAD-binding/transporter-associated domain-like"/>
    <property type="match status" value="1"/>
</dbReference>
<comment type="similarity">
    <text evidence="1">Belongs to the FAD-binding oxidoreductase/transferase type 4 family.</text>
</comment>
<dbReference type="Pfam" id="PF02913">
    <property type="entry name" value="FAD-oxidase_C"/>
    <property type="match status" value="1"/>
</dbReference>
<keyword evidence="2" id="KW-0285">Flavoprotein</keyword>
<keyword evidence="6" id="KW-1185">Reference proteome</keyword>
<dbReference type="EMBL" id="CP103416">
    <property type="protein sequence ID" value="UVW34407.1"/>
    <property type="molecule type" value="Genomic_DNA"/>
</dbReference>
<dbReference type="Gene3D" id="3.30.70.3450">
    <property type="match status" value="1"/>
</dbReference>
<accession>A0ABY5TKM3</accession>
<dbReference type="InterPro" id="IPR036318">
    <property type="entry name" value="FAD-bd_PCMH-like_sf"/>
</dbReference>
<dbReference type="PANTHER" id="PTHR46568">
    <property type="entry name" value="ALKYLDIHYDROXYACETONEPHOSPHATE SYNTHASE, PEROXISOMAL"/>
    <property type="match status" value="1"/>
</dbReference>
<evidence type="ECO:0000256" key="3">
    <source>
        <dbReference type="ARBA" id="ARBA00022827"/>
    </source>
</evidence>
<dbReference type="PANTHER" id="PTHR46568:SF1">
    <property type="entry name" value="ALKYLDIHYDROXYACETONEPHOSPHATE SYNTHASE, PEROXISOMAL"/>
    <property type="match status" value="1"/>
</dbReference>
<dbReference type="InterPro" id="IPR016169">
    <property type="entry name" value="FAD-bd_PCMH_sub2"/>
</dbReference>
<keyword evidence="3" id="KW-0274">FAD</keyword>
<dbReference type="PROSITE" id="PS51387">
    <property type="entry name" value="FAD_PCMH"/>
    <property type="match status" value="1"/>
</dbReference>
<gene>
    <name evidence="5" type="ORF">NYF23_10330</name>
</gene>
<organism evidence="5 6">
    <name type="scientific">SAR92 clade bacterium H455</name>
    <dbReference type="NCBI Taxonomy" id="2974818"/>
    <lineage>
        <taxon>Bacteria</taxon>
        <taxon>Pseudomonadati</taxon>
        <taxon>Pseudomonadota</taxon>
        <taxon>Gammaproteobacteria</taxon>
        <taxon>Cellvibrionales</taxon>
        <taxon>Porticoccaceae</taxon>
        <taxon>SAR92 clade</taxon>
    </lineage>
</organism>
<dbReference type="Proteomes" id="UP001059934">
    <property type="component" value="Chromosome"/>
</dbReference>
<feature type="domain" description="FAD-binding PCMH-type" evidence="4">
    <location>
        <begin position="86"/>
        <end position="266"/>
    </location>
</feature>
<name>A0ABY5TKM3_9GAMM</name>
<evidence type="ECO:0000259" key="4">
    <source>
        <dbReference type="PROSITE" id="PS51387"/>
    </source>
</evidence>
<dbReference type="Gene3D" id="1.10.45.10">
    <property type="entry name" value="Vanillyl-alcohol Oxidase, Chain A, domain 4"/>
    <property type="match status" value="1"/>
</dbReference>
<sequence length="538" mass="57606">MRLWNGWGNENSDLLMELNSGLRNLLQALVGPATPLGEATLEQVMAKVPASKAPAHPLISADPETRVRHARGQSLPDWLAMHSGDVDSFPDAVAVPENSEQVRELLCYARDNGIDVIPYGGGTSVVGHINPEASARPILTVDMSAMNKLIHFDRESQLATFGAGTAGPELEAQLQKEGYTLGHFPQSWELSTVGGWVASRSSGQQSLHYGRIENMFAGGSIETLAGTLEIPTIPASSAGPDIREMILGSEGRMGIITEVVVRVTKLPEEESFQVVFFPSWEVGLQAARELIQQRIALSMVRLSNPLETTSLLYMGAGDDSSGVVALEAALAEKGIGAGKVMMTFGVTGSARHCATAKEMALDHCTSLGGLADQAGLGDKWAHGRFRAPYLRDPLGSAGYAVDTMETAVDWSKLPQAVENIESAIRDGLADEGEQVHAYTHLSHVYGQGSSIYTTYLFRLGDSYGQAMDRWHKLKAAGANQIVASGGTISHQHGVGRDHRDYLVAEKGGLGLAAINSLCQLFDPQSQMNPGKLLPDELN</sequence>
<evidence type="ECO:0000313" key="6">
    <source>
        <dbReference type="Proteomes" id="UP001059934"/>
    </source>
</evidence>